<sequence>MYDDLNSLSRQLKMDNFAFLEIEEKNHSNNEKTLSNITTKKEPVLSENIKEEATSLTQEKTDSNQSAQPELDHFMDYKHNYYHNPVASEPHLERIVILSDLFSSISKK</sequence>
<proteinExistence type="predicted"/>
<dbReference type="RefSeq" id="WP_154635628.1">
    <property type="nucleotide sequence ID" value="NZ_CP119540.1"/>
</dbReference>
<reference evidence="1" key="1">
    <citation type="submission" date="2024-02" db="EMBL/GenBank/DDBJ databases">
        <authorList>
            <consortium name="Clinical and Environmental Microbiology Branch: Whole genome sequencing antimicrobial resistance pathogens in the healthcare setting"/>
        </authorList>
    </citation>
    <scope>NUCLEOTIDE SEQUENCE</scope>
    <source>
        <strain evidence="1">2020GO-00142</strain>
    </source>
</reference>
<comment type="caution">
    <text evidence="1">The sequence shown here is derived from an EMBL/GenBank/DDBJ whole genome shotgun (WGS) entry which is preliminary data.</text>
</comment>
<dbReference type="AlphaFoldDB" id="A0AAI9I2I6"/>
<accession>A0AAI9I2I6</accession>
<gene>
    <name evidence="1" type="ORF">JRA39_003516</name>
</gene>
<organism evidence="1">
    <name type="scientific">Providencia stuartii</name>
    <dbReference type="NCBI Taxonomy" id="588"/>
    <lineage>
        <taxon>Bacteria</taxon>
        <taxon>Pseudomonadati</taxon>
        <taxon>Pseudomonadota</taxon>
        <taxon>Gammaproteobacteria</taxon>
        <taxon>Enterobacterales</taxon>
        <taxon>Morganellaceae</taxon>
        <taxon>Providencia</taxon>
    </lineage>
</organism>
<dbReference type="EMBL" id="AAZDVE040000035">
    <property type="protein sequence ID" value="EMP9434410.1"/>
    <property type="molecule type" value="Genomic_DNA"/>
</dbReference>
<evidence type="ECO:0000313" key="1">
    <source>
        <dbReference type="EMBL" id="EMP9434410.1"/>
    </source>
</evidence>
<name>A0AAI9I2I6_PROST</name>
<protein>
    <submittedName>
        <fullName evidence="1">Uncharacterized protein</fullName>
    </submittedName>
</protein>